<organism evidence="1 2">
    <name type="scientific">Monilinia laxa</name>
    <name type="common">Brown rot fungus</name>
    <name type="synonym">Sclerotinia laxa</name>
    <dbReference type="NCBI Taxonomy" id="61186"/>
    <lineage>
        <taxon>Eukaryota</taxon>
        <taxon>Fungi</taxon>
        <taxon>Dikarya</taxon>
        <taxon>Ascomycota</taxon>
        <taxon>Pezizomycotina</taxon>
        <taxon>Leotiomycetes</taxon>
        <taxon>Helotiales</taxon>
        <taxon>Sclerotiniaceae</taxon>
        <taxon>Monilinia</taxon>
    </lineage>
</organism>
<accession>A0A5N6KLY8</accession>
<proteinExistence type="predicted"/>
<sequence>MFVIYKNKRVWRLIIAKNLDSYDIHEDFTNLDAPLRSAVDLKSFIYFLYDSLLTLWMDGTLSMAYMANEIRNLI</sequence>
<dbReference type="Proteomes" id="UP000326757">
    <property type="component" value="Unassembled WGS sequence"/>
</dbReference>
<evidence type="ECO:0000313" key="2">
    <source>
        <dbReference type="Proteomes" id="UP000326757"/>
    </source>
</evidence>
<protein>
    <submittedName>
        <fullName evidence="1">Uncharacterized protein</fullName>
    </submittedName>
</protein>
<reference evidence="1 2" key="1">
    <citation type="submission" date="2019-06" db="EMBL/GenBank/DDBJ databases">
        <title>Genome Sequence of the Brown Rot Fungal Pathogen Monilinia laxa.</title>
        <authorList>
            <person name="De Miccolis Angelini R.M."/>
            <person name="Landi L."/>
            <person name="Abate D."/>
            <person name="Pollastro S."/>
            <person name="Romanazzi G."/>
            <person name="Faretra F."/>
        </authorList>
    </citation>
    <scope>NUCLEOTIDE SEQUENCE [LARGE SCALE GENOMIC DNA]</scope>
    <source>
        <strain evidence="1 2">Mlax316</strain>
    </source>
</reference>
<gene>
    <name evidence="1" type="ORF">EYC80_004189</name>
</gene>
<evidence type="ECO:0000313" key="1">
    <source>
        <dbReference type="EMBL" id="KAB8304854.1"/>
    </source>
</evidence>
<name>A0A5N6KLY8_MONLA</name>
<dbReference type="EMBL" id="VIGI01000001">
    <property type="protein sequence ID" value="KAB8304854.1"/>
    <property type="molecule type" value="Genomic_DNA"/>
</dbReference>
<comment type="caution">
    <text evidence="1">The sequence shown here is derived from an EMBL/GenBank/DDBJ whole genome shotgun (WGS) entry which is preliminary data.</text>
</comment>
<keyword evidence="2" id="KW-1185">Reference proteome</keyword>
<dbReference type="AlphaFoldDB" id="A0A5N6KLY8"/>